<evidence type="ECO:0000313" key="6">
    <source>
        <dbReference type="EMBL" id="GAG43094.1"/>
    </source>
</evidence>
<sequence length="154" mass="17551">PKDVVTRLFDRSRWNRRQVVFTVIGKLFSLACLVLIVFTPLKAGTIAFVVGMVLYALGLAGLVVAIFDFRNTPVGQPVARGLYTVSRHPQIVMLFVLFFGMCLVIGSWLTLFTLLMSRLLQHFGILAEEEACLEQYGDAYRAYMERVPRYFVFF</sequence>
<keyword evidence="2 5" id="KW-0812">Transmembrane</keyword>
<proteinExistence type="predicted"/>
<dbReference type="GO" id="GO:0012505">
    <property type="term" value="C:endomembrane system"/>
    <property type="evidence" value="ECO:0007669"/>
    <property type="project" value="UniProtKB-SubCell"/>
</dbReference>
<comment type="caution">
    <text evidence="6">The sequence shown here is derived from an EMBL/GenBank/DDBJ whole genome shotgun (WGS) entry which is preliminary data.</text>
</comment>
<accession>X0XIY4</accession>
<dbReference type="Pfam" id="PF04191">
    <property type="entry name" value="PEMT"/>
    <property type="match status" value="1"/>
</dbReference>
<dbReference type="AlphaFoldDB" id="X0XIY4"/>
<evidence type="ECO:0000256" key="4">
    <source>
        <dbReference type="ARBA" id="ARBA00023136"/>
    </source>
</evidence>
<feature type="transmembrane region" description="Helical" evidence="5">
    <location>
        <begin position="91"/>
        <end position="115"/>
    </location>
</feature>
<dbReference type="InterPro" id="IPR007318">
    <property type="entry name" value="Phopholipid_MeTrfase"/>
</dbReference>
<comment type="subcellular location">
    <subcellularLocation>
        <location evidence="1">Endomembrane system</location>
        <topology evidence="1">Multi-pass membrane protein</topology>
    </subcellularLocation>
</comment>
<feature type="transmembrane region" description="Helical" evidence="5">
    <location>
        <begin position="20"/>
        <end position="39"/>
    </location>
</feature>
<protein>
    <recommendedName>
        <fullName evidence="7">Isoprenylcysteine carboxylmethyltransferase family protein</fullName>
    </recommendedName>
</protein>
<reference evidence="6" key="1">
    <citation type="journal article" date="2014" name="Front. Microbiol.">
        <title>High frequency of phylogenetically diverse reductive dehalogenase-homologous genes in deep subseafloor sedimentary metagenomes.</title>
        <authorList>
            <person name="Kawai M."/>
            <person name="Futagami T."/>
            <person name="Toyoda A."/>
            <person name="Takaki Y."/>
            <person name="Nishi S."/>
            <person name="Hori S."/>
            <person name="Arai W."/>
            <person name="Tsubouchi T."/>
            <person name="Morono Y."/>
            <person name="Uchiyama I."/>
            <person name="Ito T."/>
            <person name="Fujiyama A."/>
            <person name="Inagaki F."/>
            <person name="Takami H."/>
        </authorList>
    </citation>
    <scope>NUCLEOTIDE SEQUENCE</scope>
    <source>
        <strain evidence="6">Expedition CK06-06</strain>
    </source>
</reference>
<evidence type="ECO:0008006" key="7">
    <source>
        <dbReference type="Google" id="ProtNLM"/>
    </source>
</evidence>
<feature type="transmembrane region" description="Helical" evidence="5">
    <location>
        <begin position="46"/>
        <end position="67"/>
    </location>
</feature>
<name>X0XIY4_9ZZZZ</name>
<evidence type="ECO:0000256" key="3">
    <source>
        <dbReference type="ARBA" id="ARBA00022989"/>
    </source>
</evidence>
<evidence type="ECO:0000256" key="2">
    <source>
        <dbReference type="ARBA" id="ARBA00022692"/>
    </source>
</evidence>
<dbReference type="EMBL" id="BARS01055139">
    <property type="protein sequence ID" value="GAG43094.1"/>
    <property type="molecule type" value="Genomic_DNA"/>
</dbReference>
<feature type="non-terminal residue" evidence="6">
    <location>
        <position position="1"/>
    </location>
</feature>
<evidence type="ECO:0000256" key="1">
    <source>
        <dbReference type="ARBA" id="ARBA00004127"/>
    </source>
</evidence>
<organism evidence="6">
    <name type="scientific">marine sediment metagenome</name>
    <dbReference type="NCBI Taxonomy" id="412755"/>
    <lineage>
        <taxon>unclassified sequences</taxon>
        <taxon>metagenomes</taxon>
        <taxon>ecological metagenomes</taxon>
    </lineage>
</organism>
<evidence type="ECO:0000256" key="5">
    <source>
        <dbReference type="SAM" id="Phobius"/>
    </source>
</evidence>
<keyword evidence="3 5" id="KW-1133">Transmembrane helix</keyword>
<keyword evidence="4 5" id="KW-0472">Membrane</keyword>
<dbReference type="Gene3D" id="1.20.120.1630">
    <property type="match status" value="1"/>
</dbReference>
<gene>
    <name evidence="6" type="ORF">S01H1_81476</name>
</gene>